<protein>
    <submittedName>
        <fullName evidence="1">Uncharacterized protein</fullName>
    </submittedName>
</protein>
<sequence length="138" mass="15418">MTHTPGPWTIDDTGPHEFEEGHVELNIWGPDGAYFGAIAAIRNDYSGDMDSNARLIAQAPTLHAENQKLKAEIEIQDEADVVFTRLFNTSQERIRELMAINAELLEALKILVEDYDAERMNEGSIGYAERSIAKAEGR</sequence>
<evidence type="ECO:0000313" key="1">
    <source>
        <dbReference type="EMBL" id="KKM06251.1"/>
    </source>
</evidence>
<accession>A0A0F9JKL8</accession>
<proteinExistence type="predicted"/>
<gene>
    <name evidence="1" type="ORF">LCGC14_1745830</name>
</gene>
<name>A0A0F9JKL8_9ZZZZ</name>
<dbReference type="AlphaFoldDB" id="A0A0F9JKL8"/>
<organism evidence="1">
    <name type="scientific">marine sediment metagenome</name>
    <dbReference type="NCBI Taxonomy" id="412755"/>
    <lineage>
        <taxon>unclassified sequences</taxon>
        <taxon>metagenomes</taxon>
        <taxon>ecological metagenomes</taxon>
    </lineage>
</organism>
<dbReference type="EMBL" id="LAZR01016039">
    <property type="protein sequence ID" value="KKM06251.1"/>
    <property type="molecule type" value="Genomic_DNA"/>
</dbReference>
<comment type="caution">
    <text evidence="1">The sequence shown here is derived from an EMBL/GenBank/DDBJ whole genome shotgun (WGS) entry which is preliminary data.</text>
</comment>
<reference evidence="1" key="1">
    <citation type="journal article" date="2015" name="Nature">
        <title>Complex archaea that bridge the gap between prokaryotes and eukaryotes.</title>
        <authorList>
            <person name="Spang A."/>
            <person name="Saw J.H."/>
            <person name="Jorgensen S.L."/>
            <person name="Zaremba-Niedzwiedzka K."/>
            <person name="Martijn J."/>
            <person name="Lind A.E."/>
            <person name="van Eijk R."/>
            <person name="Schleper C."/>
            <person name="Guy L."/>
            <person name="Ettema T.J."/>
        </authorList>
    </citation>
    <scope>NUCLEOTIDE SEQUENCE</scope>
</reference>